<dbReference type="InterPro" id="IPR046623">
    <property type="entry name" value="DUF6536"/>
</dbReference>
<feature type="transmembrane region" description="Helical" evidence="2">
    <location>
        <begin position="104"/>
        <end position="124"/>
    </location>
</feature>
<proteinExistence type="predicted"/>
<keyword evidence="5" id="KW-1185">Reference proteome</keyword>
<dbReference type="PANTHER" id="PTHR35395">
    <property type="entry name" value="DUF6536 DOMAIN-CONTAINING PROTEIN"/>
    <property type="match status" value="1"/>
</dbReference>
<keyword evidence="2" id="KW-0812">Transmembrane</keyword>
<feature type="transmembrane region" description="Helical" evidence="2">
    <location>
        <begin position="212"/>
        <end position="229"/>
    </location>
</feature>
<evidence type="ECO:0000256" key="1">
    <source>
        <dbReference type="SAM" id="MobiDB-lite"/>
    </source>
</evidence>
<feature type="transmembrane region" description="Helical" evidence="2">
    <location>
        <begin position="504"/>
        <end position="524"/>
    </location>
</feature>
<accession>A0A6A6XBG1</accession>
<keyword evidence="2" id="KW-1133">Transmembrane helix</keyword>
<dbReference type="EMBL" id="MU001915">
    <property type="protein sequence ID" value="KAF2793766.1"/>
    <property type="molecule type" value="Genomic_DNA"/>
</dbReference>
<protein>
    <recommendedName>
        <fullName evidence="3">DUF6536 domain-containing protein</fullName>
    </recommendedName>
</protein>
<feature type="region of interest" description="Disordered" evidence="1">
    <location>
        <begin position="46"/>
        <end position="69"/>
    </location>
</feature>
<dbReference type="OrthoDB" id="5429634at2759"/>
<reference evidence="4" key="1">
    <citation type="journal article" date="2020" name="Stud. Mycol.">
        <title>101 Dothideomycetes genomes: a test case for predicting lifestyles and emergence of pathogens.</title>
        <authorList>
            <person name="Haridas S."/>
            <person name="Albert R."/>
            <person name="Binder M."/>
            <person name="Bloem J."/>
            <person name="Labutti K."/>
            <person name="Salamov A."/>
            <person name="Andreopoulos B."/>
            <person name="Baker S."/>
            <person name="Barry K."/>
            <person name="Bills G."/>
            <person name="Bluhm B."/>
            <person name="Cannon C."/>
            <person name="Castanera R."/>
            <person name="Culley D."/>
            <person name="Daum C."/>
            <person name="Ezra D."/>
            <person name="Gonzalez J."/>
            <person name="Henrissat B."/>
            <person name="Kuo A."/>
            <person name="Liang C."/>
            <person name="Lipzen A."/>
            <person name="Lutzoni F."/>
            <person name="Magnuson J."/>
            <person name="Mondo S."/>
            <person name="Nolan M."/>
            <person name="Ohm R."/>
            <person name="Pangilinan J."/>
            <person name="Park H.-J."/>
            <person name="Ramirez L."/>
            <person name="Alfaro M."/>
            <person name="Sun H."/>
            <person name="Tritt A."/>
            <person name="Yoshinaga Y."/>
            <person name="Zwiers L.-H."/>
            <person name="Turgeon B."/>
            <person name="Goodwin S."/>
            <person name="Spatafora J."/>
            <person name="Crous P."/>
            <person name="Grigoriev I."/>
        </authorList>
    </citation>
    <scope>NUCLEOTIDE SEQUENCE</scope>
    <source>
        <strain evidence="4">CBS 109.77</strain>
    </source>
</reference>
<keyword evidence="2" id="KW-0472">Membrane</keyword>
<feature type="transmembrane region" description="Helical" evidence="2">
    <location>
        <begin position="631"/>
        <end position="653"/>
    </location>
</feature>
<feature type="compositionally biased region" description="Basic and acidic residues" evidence="1">
    <location>
        <begin position="56"/>
        <end position="68"/>
    </location>
</feature>
<dbReference type="Pfam" id="PF20163">
    <property type="entry name" value="DUF6536"/>
    <property type="match status" value="1"/>
</dbReference>
<feature type="transmembrane region" description="Helical" evidence="2">
    <location>
        <begin position="416"/>
        <end position="439"/>
    </location>
</feature>
<organism evidence="4 5">
    <name type="scientific">Melanomma pulvis-pyrius CBS 109.77</name>
    <dbReference type="NCBI Taxonomy" id="1314802"/>
    <lineage>
        <taxon>Eukaryota</taxon>
        <taxon>Fungi</taxon>
        <taxon>Dikarya</taxon>
        <taxon>Ascomycota</taxon>
        <taxon>Pezizomycotina</taxon>
        <taxon>Dothideomycetes</taxon>
        <taxon>Pleosporomycetidae</taxon>
        <taxon>Pleosporales</taxon>
        <taxon>Melanommataceae</taxon>
        <taxon>Melanomma</taxon>
    </lineage>
</organism>
<feature type="transmembrane region" description="Helical" evidence="2">
    <location>
        <begin position="154"/>
        <end position="173"/>
    </location>
</feature>
<dbReference type="PANTHER" id="PTHR35395:SF1">
    <property type="entry name" value="DUF6536 DOMAIN-CONTAINING PROTEIN"/>
    <property type="match status" value="1"/>
</dbReference>
<evidence type="ECO:0000256" key="2">
    <source>
        <dbReference type="SAM" id="Phobius"/>
    </source>
</evidence>
<feature type="transmembrane region" description="Helical" evidence="2">
    <location>
        <begin position="674"/>
        <end position="698"/>
    </location>
</feature>
<name>A0A6A6XBG1_9PLEO</name>
<evidence type="ECO:0000259" key="3">
    <source>
        <dbReference type="Pfam" id="PF20163"/>
    </source>
</evidence>
<feature type="domain" description="DUF6536" evidence="3">
    <location>
        <begin position="100"/>
        <end position="245"/>
    </location>
</feature>
<dbReference type="AlphaFoldDB" id="A0A6A6XBG1"/>
<evidence type="ECO:0000313" key="5">
    <source>
        <dbReference type="Proteomes" id="UP000799757"/>
    </source>
</evidence>
<gene>
    <name evidence="4" type="ORF">K505DRAFT_407889</name>
</gene>
<evidence type="ECO:0000313" key="4">
    <source>
        <dbReference type="EMBL" id="KAF2793766.1"/>
    </source>
</evidence>
<dbReference type="Proteomes" id="UP000799757">
    <property type="component" value="Unassembled WGS sequence"/>
</dbReference>
<sequence>MENPARYSSMKGSIYRKTSTNGYETAYTEMVEVPLATLRRSLAETDTEAGGLLPRAKSEPDSHEKADGINHGQGRFRGSWATIFLPIRRGIQNVSIRWSWKTGLYIGFYASLLVLIGNVALLLIGCLSHGGIVQGIGTVSQGTPEDMQSLGTKYHILINLLSTILLTSSNYAMQLLCAPTREEIDSSHKQGKWLDIGLMSMRNLRHVSRNRAALWFVLAFSSVPLHLFYNSAIFEVTSGQDYRVDFINLTNSPSEDGQWERMDNAKWPRIYSSPYVLGYGDLRLFISDVSFEMQLNQNWSWSLGPEFSGICGWKTWNPHDTNFTILEIPLDFNVSTGKARPRTAGTGYRAVFSLESTDLSSQPHYEWPPTHFVNVGQFPGSSSFQLCSESNWLQQYPFQVAYGFARPIPYYSKLQFALPFFIVVIMANLMKTVAIFLTLRSCSPQHIITVGDAIASFLEVPEHISRGKCHMDKVHFTWSKSSTTEPRWTYQNKSYLFVIGGKRVWTCLILLTVISLNMGAFVAADSKTNKSYTQSPDAVDHIWKQWGTASTLVLPFMSSSFDTKVVLTNAFVANCPQVVLSLVYFSVNRICTSICFATEWNNFGKHRKGLRTTTPAGLQRPAHFLQLPYRWAIPLTTISGVLHWLLSQTLFLVRLEKRKLNGDLYPESTCACGYSPLSLLVFTLVFLILLLVLLFLLLRKMDICVPAAGHSSAVISAASHPPQEDINAHLKVISWGVVGNPDGEKIGHCTFTSQYALLPREGDLYR</sequence>